<name>A0ABS8SMI9_DATST</name>
<feature type="non-terminal residue" evidence="1">
    <location>
        <position position="88"/>
    </location>
</feature>
<feature type="non-terminal residue" evidence="1">
    <location>
        <position position="1"/>
    </location>
</feature>
<organism evidence="1 2">
    <name type="scientific">Datura stramonium</name>
    <name type="common">Jimsonweed</name>
    <name type="synonym">Common thornapple</name>
    <dbReference type="NCBI Taxonomy" id="4076"/>
    <lineage>
        <taxon>Eukaryota</taxon>
        <taxon>Viridiplantae</taxon>
        <taxon>Streptophyta</taxon>
        <taxon>Embryophyta</taxon>
        <taxon>Tracheophyta</taxon>
        <taxon>Spermatophyta</taxon>
        <taxon>Magnoliopsida</taxon>
        <taxon>eudicotyledons</taxon>
        <taxon>Gunneridae</taxon>
        <taxon>Pentapetalae</taxon>
        <taxon>asterids</taxon>
        <taxon>lamiids</taxon>
        <taxon>Solanales</taxon>
        <taxon>Solanaceae</taxon>
        <taxon>Solanoideae</taxon>
        <taxon>Datureae</taxon>
        <taxon>Datura</taxon>
    </lineage>
</organism>
<evidence type="ECO:0000313" key="2">
    <source>
        <dbReference type="Proteomes" id="UP000823775"/>
    </source>
</evidence>
<dbReference type="Proteomes" id="UP000823775">
    <property type="component" value="Unassembled WGS sequence"/>
</dbReference>
<proteinExistence type="predicted"/>
<reference evidence="1 2" key="1">
    <citation type="journal article" date="2021" name="BMC Genomics">
        <title>Datura genome reveals duplications of psychoactive alkaloid biosynthetic genes and high mutation rate following tissue culture.</title>
        <authorList>
            <person name="Rajewski A."/>
            <person name="Carter-House D."/>
            <person name="Stajich J."/>
            <person name="Litt A."/>
        </authorList>
    </citation>
    <scope>NUCLEOTIDE SEQUENCE [LARGE SCALE GENOMIC DNA]</scope>
    <source>
        <strain evidence="1">AR-01</strain>
    </source>
</reference>
<comment type="caution">
    <text evidence="1">The sequence shown here is derived from an EMBL/GenBank/DDBJ whole genome shotgun (WGS) entry which is preliminary data.</text>
</comment>
<evidence type="ECO:0000313" key="1">
    <source>
        <dbReference type="EMBL" id="MCD7459985.1"/>
    </source>
</evidence>
<dbReference type="EMBL" id="JACEIK010000627">
    <property type="protein sequence ID" value="MCD7459985.1"/>
    <property type="molecule type" value="Genomic_DNA"/>
</dbReference>
<gene>
    <name evidence="1" type="ORF">HAX54_042520</name>
</gene>
<protein>
    <submittedName>
        <fullName evidence="1">Uncharacterized protein</fullName>
    </submittedName>
</protein>
<sequence length="88" mass="9873">ILAEIGVLLAIHTLAVVIHRLDHQTYSKFLGALARAGASRIYIGVLPEILRSPLYSPLYFSSPILRWRLAFTPTFHRFGPVMPWSSSP</sequence>
<accession>A0ABS8SMI9</accession>
<keyword evidence="2" id="KW-1185">Reference proteome</keyword>